<dbReference type="EMBL" id="CAMGYJ010000007">
    <property type="protein sequence ID" value="CAI0451846.1"/>
    <property type="molecule type" value="Genomic_DNA"/>
</dbReference>
<protein>
    <submittedName>
        <fullName evidence="1">Uncharacterized protein</fullName>
    </submittedName>
</protein>
<dbReference type="AlphaFoldDB" id="A0AAV0MZU7"/>
<accession>A0AAV0MZU7</accession>
<name>A0AAV0MZU7_9ROSI</name>
<evidence type="ECO:0000313" key="1">
    <source>
        <dbReference type="EMBL" id="CAI0451846.1"/>
    </source>
</evidence>
<reference evidence="1" key="1">
    <citation type="submission" date="2022-08" db="EMBL/GenBank/DDBJ databases">
        <authorList>
            <person name="Gutierrez-Valencia J."/>
        </authorList>
    </citation>
    <scope>NUCLEOTIDE SEQUENCE</scope>
</reference>
<dbReference type="Proteomes" id="UP001154282">
    <property type="component" value="Unassembled WGS sequence"/>
</dbReference>
<organism evidence="1 2">
    <name type="scientific">Linum tenue</name>
    <dbReference type="NCBI Taxonomy" id="586396"/>
    <lineage>
        <taxon>Eukaryota</taxon>
        <taxon>Viridiplantae</taxon>
        <taxon>Streptophyta</taxon>
        <taxon>Embryophyta</taxon>
        <taxon>Tracheophyta</taxon>
        <taxon>Spermatophyta</taxon>
        <taxon>Magnoliopsida</taxon>
        <taxon>eudicotyledons</taxon>
        <taxon>Gunneridae</taxon>
        <taxon>Pentapetalae</taxon>
        <taxon>rosids</taxon>
        <taxon>fabids</taxon>
        <taxon>Malpighiales</taxon>
        <taxon>Linaceae</taxon>
        <taxon>Linum</taxon>
    </lineage>
</organism>
<keyword evidence="2" id="KW-1185">Reference proteome</keyword>
<sequence>MAMATSSIPFSKLSLLGSWNALSASNHSAGNFAMDAGNQEAFDIILNSGIQAELIFGTIARSANENNNQL</sequence>
<evidence type="ECO:0000313" key="2">
    <source>
        <dbReference type="Proteomes" id="UP001154282"/>
    </source>
</evidence>
<proteinExistence type="predicted"/>
<gene>
    <name evidence="1" type="ORF">LITE_LOCUS31010</name>
</gene>
<comment type="caution">
    <text evidence="1">The sequence shown here is derived from an EMBL/GenBank/DDBJ whole genome shotgun (WGS) entry which is preliminary data.</text>
</comment>